<evidence type="ECO:0000313" key="11">
    <source>
        <dbReference type="Proteomes" id="UP000057088"/>
    </source>
</evidence>
<evidence type="ECO:0000313" key="9">
    <source>
        <dbReference type="EMBL" id="AMF93048.1"/>
    </source>
</evidence>
<accession>A0AAX2LSU1</accession>
<dbReference type="Proteomes" id="UP000254626">
    <property type="component" value="Unassembled WGS sequence"/>
</dbReference>
<dbReference type="RefSeq" id="WP_061055918.1">
    <property type="nucleotide sequence ID" value="NZ_CABLBX010000005.1"/>
</dbReference>
<evidence type="ECO:0000256" key="1">
    <source>
        <dbReference type="ARBA" id="ARBA00004196"/>
    </source>
</evidence>
<evidence type="ECO:0000256" key="4">
    <source>
        <dbReference type="ARBA" id="ARBA00022729"/>
    </source>
</evidence>
<name>A0AAX2LSU1_VIBFL</name>
<dbReference type="PANTHER" id="PTHR30600:SF10">
    <property type="entry name" value="BLL6722 PROTEIN"/>
    <property type="match status" value="1"/>
</dbReference>
<sequence>MKIWLILIITSFQCFQSQALTLDESLDVAIHAFQLKGDVCKKGGVPGLTPMASVGKVIFERPVLSGDKDISCANCHIDKKALADGLPLSVGVGGVGEDKQRQESGGAVVPRNAFTLFARADARFTTFFWDGKVKLENNQIYSPIGEGFSMGFNSALSVAAVLPLLARDEFLGHSGPYDNNRHVELVESQYFQDKVHAQNIFLQERLNESNDIDVRSLLDALKSAGLSSKDLTLPVVGNALASFISHKTANSCEPSRWERYINGDKAVLSQEQKQGALVFYGKGRCGACHSGDLLSDMKFHSIGVPQGSQGPHMFGQDLGRAMVTHLAQDRYRFRTPSLVSVSKTSPYGHNGLFSSLEEVVKYHVSPIFYFRSENIEESMIFRNSEVIASRSDFLRWIRLDKQEFTVLLAFLETL</sequence>
<dbReference type="InterPro" id="IPR004852">
    <property type="entry name" value="Di-haem_cyt_c_peroxidsae"/>
</dbReference>
<gene>
    <name evidence="10" type="primary">ccpA_2</name>
    <name evidence="9" type="ORF">AL536_06220</name>
    <name evidence="10" type="ORF">NCTC11327_03271</name>
</gene>
<evidence type="ECO:0000313" key="10">
    <source>
        <dbReference type="EMBL" id="SUQ26411.1"/>
    </source>
</evidence>
<dbReference type="NCBIfam" id="TIGR03981">
    <property type="entry name" value="SAM_quin_mod"/>
    <property type="match status" value="1"/>
</dbReference>
<dbReference type="PANTHER" id="PTHR30600">
    <property type="entry name" value="CYTOCHROME C PEROXIDASE-RELATED"/>
    <property type="match status" value="1"/>
</dbReference>
<dbReference type="Proteomes" id="UP000057088">
    <property type="component" value="Chromosome 1"/>
</dbReference>
<evidence type="ECO:0000256" key="2">
    <source>
        <dbReference type="ARBA" id="ARBA00022617"/>
    </source>
</evidence>
<dbReference type="EMBL" id="CP014034">
    <property type="protein sequence ID" value="AMF93048.1"/>
    <property type="molecule type" value="Genomic_DNA"/>
</dbReference>
<dbReference type="EMBL" id="UHIP01000002">
    <property type="protein sequence ID" value="SUQ26411.1"/>
    <property type="molecule type" value="Genomic_DNA"/>
</dbReference>
<keyword evidence="11" id="KW-1185">Reference proteome</keyword>
<dbReference type="GO" id="GO:0020037">
    <property type="term" value="F:heme binding"/>
    <property type="evidence" value="ECO:0007669"/>
    <property type="project" value="InterPro"/>
</dbReference>
<dbReference type="Gene3D" id="1.10.760.10">
    <property type="entry name" value="Cytochrome c-like domain"/>
    <property type="match status" value="2"/>
</dbReference>
<dbReference type="InterPro" id="IPR009056">
    <property type="entry name" value="Cyt_c-like_dom"/>
</dbReference>
<dbReference type="Pfam" id="PF03150">
    <property type="entry name" value="CCP_MauG"/>
    <property type="match status" value="1"/>
</dbReference>
<evidence type="ECO:0000256" key="7">
    <source>
        <dbReference type="PROSITE-ProRule" id="PRU00433"/>
    </source>
</evidence>
<dbReference type="EC" id="1.11.1.5" evidence="10"/>
<proteinExistence type="predicted"/>
<dbReference type="PROSITE" id="PS51007">
    <property type="entry name" value="CYTC"/>
    <property type="match status" value="2"/>
</dbReference>
<evidence type="ECO:0000259" key="8">
    <source>
        <dbReference type="PROSITE" id="PS51007"/>
    </source>
</evidence>
<dbReference type="GO" id="GO:0009055">
    <property type="term" value="F:electron transfer activity"/>
    <property type="evidence" value="ECO:0007669"/>
    <property type="project" value="InterPro"/>
</dbReference>
<dbReference type="InterPro" id="IPR036909">
    <property type="entry name" value="Cyt_c-like_dom_sf"/>
</dbReference>
<feature type="domain" description="Cytochrome c" evidence="8">
    <location>
        <begin position="50"/>
        <end position="169"/>
    </location>
</feature>
<evidence type="ECO:0000256" key="6">
    <source>
        <dbReference type="ARBA" id="ARBA00023004"/>
    </source>
</evidence>
<protein>
    <submittedName>
        <fullName evidence="10">Methylamine utilization protein MauG</fullName>
        <ecNumber evidence="10">1.11.1.5</ecNumber>
    </submittedName>
</protein>
<reference evidence="10 12" key="3">
    <citation type="submission" date="2018-06" db="EMBL/GenBank/DDBJ databases">
        <authorList>
            <consortium name="Pathogen Informatics"/>
            <person name="Doyle S."/>
        </authorList>
    </citation>
    <scope>NUCLEOTIDE SEQUENCE [LARGE SCALE GENOMIC DNA]</scope>
    <source>
        <strain evidence="10 12">NCTC11327</strain>
    </source>
</reference>
<dbReference type="GO" id="GO:0004130">
    <property type="term" value="F:cytochrome-c peroxidase activity"/>
    <property type="evidence" value="ECO:0007669"/>
    <property type="project" value="UniProtKB-EC"/>
</dbReference>
<keyword evidence="10" id="KW-0575">Peroxidase</keyword>
<reference evidence="11" key="1">
    <citation type="submission" date="2015-12" db="EMBL/GenBank/DDBJ databases">
        <title>FDA dAtabase for Regulatory Grade micrObial Sequences (FDA-ARGOS): Supporting development and validation of Infectious Disease Dx tests.</title>
        <authorList>
            <person name="Hoffmann M."/>
            <person name="Allard M."/>
            <person name="Evans P."/>
            <person name="Brown E."/>
            <person name="Tallon L.J."/>
            <person name="Sadzewicz L."/>
            <person name="Sengamalay N."/>
            <person name="Ott S."/>
            <person name="Godinez A."/>
            <person name="Nagaraj S."/>
            <person name="Vyas G."/>
            <person name="Aluvathingal J."/>
            <person name="Nadendla S."/>
            <person name="Geyer C."/>
            <person name="Sichtig H."/>
        </authorList>
    </citation>
    <scope>NUCLEOTIDE SEQUENCE [LARGE SCALE GENOMIC DNA]</scope>
    <source>
        <strain evidence="11">ATCC 33809</strain>
    </source>
</reference>
<dbReference type="AlphaFoldDB" id="A0AAX2LSU1"/>
<evidence type="ECO:0000256" key="3">
    <source>
        <dbReference type="ARBA" id="ARBA00022723"/>
    </source>
</evidence>
<organism evidence="10 12">
    <name type="scientific">Vibrio fluvialis</name>
    <dbReference type="NCBI Taxonomy" id="676"/>
    <lineage>
        <taxon>Bacteria</taxon>
        <taxon>Pseudomonadati</taxon>
        <taxon>Pseudomonadota</taxon>
        <taxon>Gammaproteobacteria</taxon>
        <taxon>Vibrionales</taxon>
        <taxon>Vibrionaceae</taxon>
        <taxon>Vibrio</taxon>
    </lineage>
</organism>
<dbReference type="KEGG" id="vfl:AL536_06220"/>
<keyword evidence="2 7" id="KW-0349">Heme</keyword>
<keyword evidence="6 7" id="KW-0408">Iron</keyword>
<comment type="subcellular location">
    <subcellularLocation>
        <location evidence="1">Cell envelope</location>
    </subcellularLocation>
</comment>
<feature type="domain" description="Cytochrome c" evidence="8">
    <location>
        <begin position="270"/>
        <end position="414"/>
    </location>
</feature>
<dbReference type="InterPro" id="IPR051395">
    <property type="entry name" value="Cytochrome_c_Peroxidase/MauG"/>
</dbReference>
<dbReference type="GO" id="GO:0046872">
    <property type="term" value="F:metal ion binding"/>
    <property type="evidence" value="ECO:0007669"/>
    <property type="project" value="UniProtKB-KW"/>
</dbReference>
<dbReference type="GO" id="GO:0030313">
    <property type="term" value="C:cell envelope"/>
    <property type="evidence" value="ECO:0007669"/>
    <property type="project" value="UniProtKB-SubCell"/>
</dbReference>
<keyword evidence="3 7" id="KW-0479">Metal-binding</keyword>
<reference evidence="9" key="2">
    <citation type="submission" date="2018-01" db="EMBL/GenBank/DDBJ databases">
        <title>FDA dAtabase for Regulatory Grade micrObial Sequences (FDA-ARGOS): Supporting development and validation of Infectious Disease Dx tests.</title>
        <authorList>
            <person name="Hoffmann M."/>
            <person name="Allard M."/>
            <person name="Evans P."/>
            <person name="Brown E."/>
            <person name="Tallon L."/>
            <person name="Sadzewicz L."/>
            <person name="Sengamalay N."/>
            <person name="Ott S."/>
            <person name="Godinez A."/>
            <person name="Nagaraj S."/>
            <person name="Vyas G."/>
            <person name="Aluvathingal J."/>
            <person name="Nadendla S."/>
            <person name="Geyer C."/>
            <person name="Sichtig H."/>
        </authorList>
    </citation>
    <scope>NUCLEOTIDE SEQUENCE</scope>
    <source>
        <strain evidence="9">ATCC 33809</strain>
    </source>
</reference>
<evidence type="ECO:0000256" key="5">
    <source>
        <dbReference type="ARBA" id="ARBA00023002"/>
    </source>
</evidence>
<keyword evidence="5 10" id="KW-0560">Oxidoreductase</keyword>
<evidence type="ECO:0000313" key="12">
    <source>
        <dbReference type="Proteomes" id="UP000254626"/>
    </source>
</evidence>
<dbReference type="GeneID" id="29384189"/>
<dbReference type="SUPFAM" id="SSF46626">
    <property type="entry name" value="Cytochrome c"/>
    <property type="match status" value="2"/>
</dbReference>
<keyword evidence="4" id="KW-0732">Signal</keyword>
<dbReference type="InterPro" id="IPR023893">
    <property type="entry name" value="MauG-like"/>
</dbReference>